<gene>
    <name evidence="2" type="ORF">BDW59DRAFT_112405</name>
</gene>
<proteinExistence type="predicted"/>
<organism evidence="2 3">
    <name type="scientific">Aspergillus cavernicola</name>
    <dbReference type="NCBI Taxonomy" id="176166"/>
    <lineage>
        <taxon>Eukaryota</taxon>
        <taxon>Fungi</taxon>
        <taxon>Dikarya</taxon>
        <taxon>Ascomycota</taxon>
        <taxon>Pezizomycotina</taxon>
        <taxon>Eurotiomycetes</taxon>
        <taxon>Eurotiomycetidae</taxon>
        <taxon>Eurotiales</taxon>
        <taxon>Aspergillaceae</taxon>
        <taxon>Aspergillus</taxon>
        <taxon>Aspergillus subgen. Nidulantes</taxon>
    </lineage>
</organism>
<evidence type="ECO:0000313" key="2">
    <source>
        <dbReference type="EMBL" id="KAL2820887.1"/>
    </source>
</evidence>
<evidence type="ECO:0000256" key="1">
    <source>
        <dbReference type="SAM" id="MobiDB-lite"/>
    </source>
</evidence>
<feature type="region of interest" description="Disordered" evidence="1">
    <location>
        <begin position="14"/>
        <end position="35"/>
    </location>
</feature>
<evidence type="ECO:0000313" key="3">
    <source>
        <dbReference type="Proteomes" id="UP001610335"/>
    </source>
</evidence>
<dbReference type="Proteomes" id="UP001610335">
    <property type="component" value="Unassembled WGS sequence"/>
</dbReference>
<comment type="caution">
    <text evidence="2">The sequence shown here is derived from an EMBL/GenBank/DDBJ whole genome shotgun (WGS) entry which is preliminary data.</text>
</comment>
<dbReference type="EMBL" id="JBFXLS010000067">
    <property type="protein sequence ID" value="KAL2820887.1"/>
    <property type="molecule type" value="Genomic_DNA"/>
</dbReference>
<keyword evidence="3" id="KW-1185">Reference proteome</keyword>
<reference evidence="2 3" key="1">
    <citation type="submission" date="2024-07" db="EMBL/GenBank/DDBJ databases">
        <title>Section-level genome sequencing and comparative genomics of Aspergillus sections Usti and Cavernicolus.</title>
        <authorList>
            <consortium name="Lawrence Berkeley National Laboratory"/>
            <person name="Nybo J.L."/>
            <person name="Vesth T.C."/>
            <person name="Theobald S."/>
            <person name="Frisvad J.C."/>
            <person name="Larsen T.O."/>
            <person name="Kjaerboelling I."/>
            <person name="Rothschild-Mancinelli K."/>
            <person name="Lyhne E.K."/>
            <person name="Kogle M.E."/>
            <person name="Barry K."/>
            <person name="Clum A."/>
            <person name="Na H."/>
            <person name="Ledsgaard L."/>
            <person name="Lin J."/>
            <person name="Lipzen A."/>
            <person name="Kuo A."/>
            <person name="Riley R."/>
            <person name="Mondo S."/>
            <person name="LaButti K."/>
            <person name="Haridas S."/>
            <person name="Pangalinan J."/>
            <person name="Salamov A.A."/>
            <person name="Simmons B.A."/>
            <person name="Magnuson J.K."/>
            <person name="Chen J."/>
            <person name="Drula E."/>
            <person name="Henrissat B."/>
            <person name="Wiebenga A."/>
            <person name="Lubbers R.J."/>
            <person name="Gomes A.C."/>
            <person name="Makela M.R."/>
            <person name="Stajich J."/>
            <person name="Grigoriev I.V."/>
            <person name="Mortensen U.H."/>
            <person name="De vries R.P."/>
            <person name="Baker S.E."/>
            <person name="Andersen M.R."/>
        </authorList>
    </citation>
    <scope>NUCLEOTIDE SEQUENCE [LARGE SCALE GENOMIC DNA]</scope>
    <source>
        <strain evidence="2 3">CBS 600.67</strain>
    </source>
</reference>
<name>A0ABR4I1L9_9EURO</name>
<sequence length="102" mass="11151">MGEAVVCIPVATPAHGLGPWSKTSSDGSEGSKSFYRSRTSQFPHLNLSKGCRKEIGIGNTKGKGGKVHGKWYYGIGGGILDTKQKDRKRIRRSDEMKGRMHC</sequence>
<accession>A0ABR4I1L9</accession>
<feature type="compositionally biased region" description="Polar residues" evidence="1">
    <location>
        <begin position="21"/>
        <end position="35"/>
    </location>
</feature>
<protein>
    <submittedName>
        <fullName evidence="2">Uncharacterized protein</fullName>
    </submittedName>
</protein>